<evidence type="ECO:0000313" key="1">
    <source>
        <dbReference type="EMBL" id="CAY78413.1"/>
    </source>
</evidence>
<dbReference type="EMBL" id="FN393063">
    <property type="protein sequence ID" value="CAY78413.1"/>
    <property type="molecule type" value="Genomic_DNA"/>
</dbReference>
<proteinExistence type="predicted"/>
<sequence>MYCEANPPKCTSSNTTLSGHAKPCNLMTAVKTARQATNSFSLRVTMVRNEANSALGSVTIKGLTGPCLISSSGTGSSCSTRLYVFSSDMTVLVAVSCFLIGSSDTTSL</sequence>
<dbReference type="Proteomes" id="UP000000286">
    <property type="component" value="Chromosome IV"/>
</dbReference>
<accession>C8Z6K8</accession>
<protein>
    <submittedName>
        <fullName evidence="1">Opi6p</fullName>
    </submittedName>
</protein>
<name>C8Z6K8_YEAS8</name>
<gene>
    <name evidence="1" type="ORF">EC1118_1D0_1277g</name>
</gene>
<dbReference type="HOGENOM" id="CLU_2199043_0_0_1"/>
<organism evidence="1 2">
    <name type="scientific">Saccharomyces cerevisiae (strain Lalvin EC1118 / Prise de mousse)</name>
    <name type="common">Baker's yeast</name>
    <dbReference type="NCBI Taxonomy" id="643680"/>
    <lineage>
        <taxon>Eukaryota</taxon>
        <taxon>Fungi</taxon>
        <taxon>Dikarya</taxon>
        <taxon>Ascomycota</taxon>
        <taxon>Saccharomycotina</taxon>
        <taxon>Saccharomycetes</taxon>
        <taxon>Saccharomycetales</taxon>
        <taxon>Saccharomycetaceae</taxon>
        <taxon>Saccharomyces</taxon>
    </lineage>
</organism>
<dbReference type="AlphaFoldDB" id="C8Z6K8"/>
<evidence type="ECO:0000313" key="2">
    <source>
        <dbReference type="Proteomes" id="UP000000286"/>
    </source>
</evidence>
<reference evidence="1 2" key="1">
    <citation type="journal article" date="2009" name="Proc. Natl. Acad. Sci. U.S.A.">
        <title>Eukaryote-to-eukaryote gene transfer events revealed by the genome sequence of the wine yeast Saccharomyces cerevisiae EC1118.</title>
        <authorList>
            <person name="Novo M."/>
            <person name="Bigey F."/>
            <person name="Beyne E."/>
            <person name="Galeote V."/>
            <person name="Gavory F."/>
            <person name="Mallet S."/>
            <person name="Cambot B."/>
            <person name="Legras J.L."/>
            <person name="Wincker P."/>
            <person name="Casaregola S."/>
            <person name="Dequin S."/>
        </authorList>
    </citation>
    <scope>NUCLEOTIDE SEQUENCE [LARGE SCALE GENOMIC DNA]</scope>
    <source>
        <strain evidence="2">Lalvin EC1118 / Prise de mousse</strain>
    </source>
</reference>